<dbReference type="RefSeq" id="WP_268612755.1">
    <property type="nucleotide sequence ID" value="NZ_CP113797.1"/>
</dbReference>
<dbReference type="AlphaFoldDB" id="A0A9E8ZJN0"/>
<dbReference type="Gene3D" id="1.25.40.10">
    <property type="entry name" value="Tetratricopeptide repeat domain"/>
    <property type="match status" value="3"/>
</dbReference>
<evidence type="ECO:0000259" key="1">
    <source>
        <dbReference type="Pfam" id="PF12770"/>
    </source>
</evidence>
<dbReference type="EMBL" id="CP113797">
    <property type="protein sequence ID" value="WAL62415.1"/>
    <property type="molecule type" value="Genomic_DNA"/>
</dbReference>
<sequence length="921" mass="102572">MKYYRQFKFILIFFFAIGLGFIIPMNASQGIDRGLTAKTSLSQLQTQTLEQQAQQFYEQGQYQQAIDRLQQAIAGYENQPLRQAAAYSNLALAHQQLGNWAEANQAIYTSLNLLQAIEAVDPIVLAQVLNIQGGLQLAQGQPQAAIASWQQATTLFEQANFAQANQVEAIAQMHIHQAHALQTMGLYRQAISQLSALNQRLQTESDSVVKATALRSLGDALIVAGNLPQAEATLNQSLQIATQLPDSSETQDAIAAIYLSLGNLTRAQAFADLGRQNLTPTEAIIRLTQSPSERFDAAERAIWQQQTAAAQTFYQQTQVALDRYEQAAATAISQDTQLQSQLNQLSVFIATDRLSPALTLYPQIQTRLDALPPTRRSIYQRLDLAQNLAEIRRQRLSHPIVGDQNSNAIPSITEIAQQFTTAQQYAQSIGDVRSQSFSLGGLGELYEQTGQWQVAQSLTEQALELSQSIDATDISYRWQWQLGRLLNAQGAREAAIFAYQEAVNSLQSLRNDLVAVNRDVQFSFREQIEPVYRELVGLLLHSDQRSESNLERLIQARDVIEGLQIAELDNFFREACLDTKFQLDRIVDQEQVSAAILYTILLPNYLDVIVKLPHQSLLHVTTEVAQQTVESTIDQLLVELKRPFVSRRSMDLSAQIYDWLLRPVEATLQNSNVETLVFVLDGSLRSLPMATLYDGQQYLLQKYSVAIAPGLQLPDPQPLQAQALHALVVGLSEARENFPPLNYVVKEIEQIQADIPSQVLFNQSFTRDNFQATMRSQPFTIVHIATHGQFSSNAAGTFILAWDEPIDVNELSTVLQTQELVRPDPIELLVLSACQTAVGDRRATLGLAGVSVRAGARSTIASLWNLDDDSGAVFMGKFYQELLNSVSKAEALRRAQLSLLTDPTYQSPRFWGPYVLLGNWL</sequence>
<reference evidence="2" key="1">
    <citation type="submission" date="2022-12" db="EMBL/GenBank/DDBJ databases">
        <title>Polyphasic identification of a Novel Hot-Spring Cyanobacterium Ocullathermofonsia sinensis gen nov. sp. nov. and Genomic Insights on its Adaptations to the Thermal Habitat.</title>
        <authorList>
            <person name="Daroch M."/>
            <person name="Tang J."/>
            <person name="Jiang Y."/>
        </authorList>
    </citation>
    <scope>NUCLEOTIDE SEQUENCE</scope>
    <source>
        <strain evidence="2">PKUAC-SCTA174</strain>
    </source>
</reference>
<evidence type="ECO:0000313" key="2">
    <source>
        <dbReference type="EMBL" id="WAL62415.1"/>
    </source>
</evidence>
<dbReference type="InterPro" id="IPR019734">
    <property type="entry name" value="TPR_rpt"/>
</dbReference>
<dbReference type="KEGG" id="tsin:OXH18_10620"/>
<feature type="domain" description="CHAT" evidence="1">
    <location>
        <begin position="652"/>
        <end position="919"/>
    </location>
</feature>
<dbReference type="InterPro" id="IPR011990">
    <property type="entry name" value="TPR-like_helical_dom_sf"/>
</dbReference>
<accession>A0A9E8ZJN0</accession>
<organism evidence="2 3">
    <name type="scientific">Thermocoleostomius sinensis A174</name>
    <dbReference type="NCBI Taxonomy" id="2016057"/>
    <lineage>
        <taxon>Bacteria</taxon>
        <taxon>Bacillati</taxon>
        <taxon>Cyanobacteriota</taxon>
        <taxon>Cyanophyceae</taxon>
        <taxon>Oculatellales</taxon>
        <taxon>Oculatellaceae</taxon>
        <taxon>Thermocoleostomius</taxon>
    </lineage>
</organism>
<gene>
    <name evidence="2" type="ORF">OXH18_10620</name>
</gene>
<dbReference type="PANTHER" id="PTHR10098">
    <property type="entry name" value="RAPSYN-RELATED"/>
    <property type="match status" value="1"/>
</dbReference>
<dbReference type="SUPFAM" id="SSF48452">
    <property type="entry name" value="TPR-like"/>
    <property type="match status" value="3"/>
</dbReference>
<evidence type="ECO:0000313" key="3">
    <source>
        <dbReference type="Proteomes" id="UP001163152"/>
    </source>
</evidence>
<dbReference type="Proteomes" id="UP001163152">
    <property type="component" value="Chromosome"/>
</dbReference>
<dbReference type="PANTHER" id="PTHR10098:SF112">
    <property type="entry name" value="SLR0380 PROTEIN"/>
    <property type="match status" value="1"/>
</dbReference>
<name>A0A9E8ZJN0_9CYAN</name>
<dbReference type="Pfam" id="PF12770">
    <property type="entry name" value="CHAT"/>
    <property type="match status" value="1"/>
</dbReference>
<dbReference type="Pfam" id="PF13432">
    <property type="entry name" value="TPR_16"/>
    <property type="match status" value="2"/>
</dbReference>
<protein>
    <submittedName>
        <fullName evidence="2">CHAT domain-containing protein</fullName>
    </submittedName>
</protein>
<keyword evidence="3" id="KW-1185">Reference proteome</keyword>
<proteinExistence type="predicted"/>
<dbReference type="InterPro" id="IPR024983">
    <property type="entry name" value="CHAT_dom"/>
</dbReference>
<dbReference type="SMART" id="SM00028">
    <property type="entry name" value="TPR"/>
    <property type="match status" value="6"/>
</dbReference>